<evidence type="ECO:0000259" key="2">
    <source>
        <dbReference type="Pfam" id="PF26340"/>
    </source>
</evidence>
<dbReference type="InterPro" id="IPR003615">
    <property type="entry name" value="HNH_nuc"/>
</dbReference>
<dbReference type="PIRSF" id="PIRSF030850">
    <property type="entry name" value="UCP030850"/>
    <property type="match status" value="1"/>
</dbReference>
<dbReference type="GO" id="GO:0004519">
    <property type="term" value="F:endonuclease activity"/>
    <property type="evidence" value="ECO:0007669"/>
    <property type="project" value="UniProtKB-KW"/>
</dbReference>
<feature type="domain" description="HNH nuclease" evidence="1">
    <location>
        <begin position="181"/>
        <end position="234"/>
    </location>
</feature>
<sequence>MREDWLDRVRSVRQWARKGERAAHKPLLLLLMLGRVRRGHLGPIAFTEVEKLLDPLLRDFGPPRQTEAAYPFRYLANDGLWVITDAEGNGTALDARPGALRAAGAIGRLEPEFERALATDPVLLASVVRHLLDANFAPSLHADLIARTGLGLEVIDVITASDRRRDPAFREAVLDAYDYRCAMCGYDGYLKGQSIGVDAAHVRWWAIEGPDTTDNGMALCALHHRLFDGGVLGIAVDEDTVTVSSDFESRSPAAVVGLAGAPLRGPRAGEPPVAREHREWHVHAVFRGPAWRVA</sequence>
<keyword evidence="4" id="KW-1185">Reference proteome</keyword>
<dbReference type="RefSeq" id="WP_189213908.1">
    <property type="nucleotide sequence ID" value="NZ_BMRB01000008.1"/>
</dbReference>
<dbReference type="EMBL" id="BMRB01000008">
    <property type="protein sequence ID" value="GGS56496.1"/>
    <property type="molecule type" value="Genomic_DNA"/>
</dbReference>
<dbReference type="Proteomes" id="UP000660680">
    <property type="component" value="Unassembled WGS sequence"/>
</dbReference>
<organism evidence="3 4">
    <name type="scientific">Actinokineospora fastidiosa</name>
    <dbReference type="NCBI Taxonomy" id="1816"/>
    <lineage>
        <taxon>Bacteria</taxon>
        <taxon>Bacillati</taxon>
        <taxon>Actinomycetota</taxon>
        <taxon>Actinomycetes</taxon>
        <taxon>Pseudonocardiales</taxon>
        <taxon>Pseudonocardiaceae</taxon>
        <taxon>Actinokineospora</taxon>
    </lineage>
</organism>
<accession>A0A918LII6</accession>
<dbReference type="NCBIfam" id="NF045808">
    <property type="entry name" value="PT-DNA_restrict"/>
    <property type="match status" value="1"/>
</dbReference>
<evidence type="ECO:0000313" key="3">
    <source>
        <dbReference type="EMBL" id="GGS56496.1"/>
    </source>
</evidence>
<keyword evidence="3" id="KW-0540">Nuclease</keyword>
<evidence type="ECO:0000313" key="4">
    <source>
        <dbReference type="Proteomes" id="UP000660680"/>
    </source>
</evidence>
<dbReference type="AlphaFoldDB" id="A0A918LII6"/>
<reference evidence="3" key="1">
    <citation type="journal article" date="2014" name="Int. J. Syst. Evol. Microbiol.">
        <title>Complete genome sequence of Corynebacterium casei LMG S-19264T (=DSM 44701T), isolated from a smear-ripened cheese.</title>
        <authorList>
            <consortium name="US DOE Joint Genome Institute (JGI-PGF)"/>
            <person name="Walter F."/>
            <person name="Albersmeier A."/>
            <person name="Kalinowski J."/>
            <person name="Ruckert C."/>
        </authorList>
    </citation>
    <scope>NUCLEOTIDE SEQUENCE</scope>
    <source>
        <strain evidence="3">JCM 3276</strain>
    </source>
</reference>
<gene>
    <name evidence="3" type="ORF">GCM10010171_59360</name>
</gene>
<dbReference type="Pfam" id="PF13391">
    <property type="entry name" value="HNH_2"/>
    <property type="match status" value="1"/>
</dbReference>
<dbReference type="InterPro" id="IPR011396">
    <property type="entry name" value="PT_DNA_restrict"/>
</dbReference>
<reference evidence="3" key="2">
    <citation type="submission" date="2020-09" db="EMBL/GenBank/DDBJ databases">
        <authorList>
            <person name="Sun Q."/>
            <person name="Ohkuma M."/>
        </authorList>
    </citation>
    <scope>NUCLEOTIDE SEQUENCE</scope>
    <source>
        <strain evidence="3">JCM 3276</strain>
    </source>
</reference>
<protein>
    <submittedName>
        <fullName evidence="3">HNH endonuclease</fullName>
    </submittedName>
</protein>
<dbReference type="Pfam" id="PF26340">
    <property type="entry name" value="DNA-SBD_ScoMcrA"/>
    <property type="match status" value="1"/>
</dbReference>
<dbReference type="InterPro" id="IPR058813">
    <property type="entry name" value="DNA-SBD_ScoMcrA"/>
</dbReference>
<name>A0A918LII6_9PSEU</name>
<evidence type="ECO:0000259" key="1">
    <source>
        <dbReference type="Pfam" id="PF13391"/>
    </source>
</evidence>
<dbReference type="CDD" id="cd00085">
    <property type="entry name" value="HNHc"/>
    <property type="match status" value="1"/>
</dbReference>
<keyword evidence="3" id="KW-0378">Hydrolase</keyword>
<keyword evidence="3" id="KW-0255">Endonuclease</keyword>
<proteinExistence type="predicted"/>
<comment type="caution">
    <text evidence="3">The sequence shown here is derived from an EMBL/GenBank/DDBJ whole genome shotgun (WGS) entry which is preliminary data.</text>
</comment>
<feature type="domain" description="ScoMcrA-like DNA sulfur-binding" evidence="2">
    <location>
        <begin position="4"/>
        <end position="151"/>
    </location>
</feature>